<feature type="compositionally biased region" description="Basic residues" evidence="5">
    <location>
        <begin position="1"/>
        <end position="14"/>
    </location>
</feature>
<dbReference type="GO" id="GO:0005783">
    <property type="term" value="C:endoplasmic reticulum"/>
    <property type="evidence" value="ECO:0007669"/>
    <property type="project" value="TreeGrafter"/>
</dbReference>
<keyword evidence="9" id="KW-1185">Reference proteome</keyword>
<dbReference type="AlphaFoldDB" id="A0A7G3ZEG9"/>
<dbReference type="RefSeq" id="XP_037138580.1">
    <property type="nucleotide sequence ID" value="XM_037282685.1"/>
</dbReference>
<dbReference type="PANTHER" id="PTHR13315:SF4">
    <property type="entry name" value="METALLOPHOSPHOESTERASE, ISOFORM E"/>
    <property type="match status" value="1"/>
</dbReference>
<evidence type="ECO:0000256" key="5">
    <source>
        <dbReference type="SAM" id="MobiDB-lite"/>
    </source>
</evidence>
<dbReference type="GeneID" id="59325042"/>
<dbReference type="GO" id="GO:0006506">
    <property type="term" value="P:GPI anchor biosynthetic process"/>
    <property type="evidence" value="ECO:0007669"/>
    <property type="project" value="InterPro"/>
</dbReference>
<protein>
    <recommendedName>
        <fullName evidence="7">Calcineurin-like phosphoesterase domain-containing protein</fullName>
    </recommendedName>
</protein>
<dbReference type="Gene3D" id="3.60.21.10">
    <property type="match status" value="1"/>
</dbReference>
<evidence type="ECO:0000256" key="1">
    <source>
        <dbReference type="ARBA" id="ARBA00004141"/>
    </source>
</evidence>
<feature type="transmembrane region" description="Helical" evidence="6">
    <location>
        <begin position="386"/>
        <end position="404"/>
    </location>
</feature>
<dbReference type="KEGG" id="tgb:HG536_0C00720"/>
<comment type="subcellular location">
    <subcellularLocation>
        <location evidence="1">Membrane</location>
        <topology evidence="1">Multi-pass membrane protein</topology>
    </subcellularLocation>
</comment>
<dbReference type="SUPFAM" id="SSF56300">
    <property type="entry name" value="Metallo-dependent phosphatases"/>
    <property type="match status" value="1"/>
</dbReference>
<evidence type="ECO:0000313" key="9">
    <source>
        <dbReference type="Proteomes" id="UP000515788"/>
    </source>
</evidence>
<keyword evidence="4 6" id="KW-0472">Membrane</keyword>
<proteinExistence type="predicted"/>
<dbReference type="EMBL" id="CP059248">
    <property type="protein sequence ID" value="QLL31905.1"/>
    <property type="molecule type" value="Genomic_DNA"/>
</dbReference>
<feature type="region of interest" description="Disordered" evidence="5">
    <location>
        <begin position="1"/>
        <end position="33"/>
    </location>
</feature>
<reference evidence="8 9" key="1">
    <citation type="submission" date="2020-06" db="EMBL/GenBank/DDBJ databases">
        <title>The yeast mating-type switching endonuclease HO is a domesticated member of an unorthodox homing genetic element family.</title>
        <authorList>
            <person name="Coughlan A.Y."/>
            <person name="Lombardi L."/>
            <person name="Braun-Galleani S."/>
            <person name="Martos A.R."/>
            <person name="Galeote V."/>
            <person name="Bigey F."/>
            <person name="Dequin S."/>
            <person name="Byrne K.P."/>
            <person name="Wolfe K.H."/>
        </authorList>
    </citation>
    <scope>NUCLEOTIDE SEQUENCE [LARGE SCALE GENOMIC DNA]</scope>
    <source>
        <strain evidence="8 9">CBS764</strain>
    </source>
</reference>
<evidence type="ECO:0000256" key="2">
    <source>
        <dbReference type="ARBA" id="ARBA00022692"/>
    </source>
</evidence>
<dbReference type="InterPro" id="IPR004843">
    <property type="entry name" value="Calcineurin-like_PHP"/>
</dbReference>
<evidence type="ECO:0000256" key="4">
    <source>
        <dbReference type="ARBA" id="ARBA00023136"/>
    </source>
</evidence>
<dbReference type="Proteomes" id="UP000515788">
    <property type="component" value="Chromosome 3"/>
</dbReference>
<evidence type="ECO:0000256" key="3">
    <source>
        <dbReference type="ARBA" id="ARBA00022989"/>
    </source>
</evidence>
<feature type="transmembrane region" description="Helical" evidence="6">
    <location>
        <begin position="41"/>
        <end position="60"/>
    </location>
</feature>
<dbReference type="OrthoDB" id="5977743at2759"/>
<dbReference type="GO" id="GO:0016787">
    <property type="term" value="F:hydrolase activity"/>
    <property type="evidence" value="ECO:0007669"/>
    <property type="project" value="InterPro"/>
</dbReference>
<sequence length="478" mass="55094">MSSRSRSKKFAPKSKKVEDSDYEEPGQKSSLLSKGSAGKRVYWRHLLLLLSGWLVLINYYERSVLRRAMKKCSWERWEEWPNQVQAHRVSLFADPQLMDRYSYPGRPGFVNYLTGLVLDNYHRRNWKFVQYHLQPDTTFFLGDLFDGGRYWDDDEWFDEYRRFNDIFPRRPGSKTVATIPGNHDIGFGDNVIEGSLRRFKTYFGETSSAIDLGNHTFVLVDTISLSDRADPQIAAAPKAFLQDFAEKSHSLPRILLSHVPLYRNPNQQQCGDKRESKSPFPLQQGDQYQTVIDQDLSQEVLASVQPQILFSGDDHDYCHITHSYQADGTSKTAEEITVKSCAMNMGIKKPAIQLLSLYNPDAIPANQKTYQTEICYLPDPYKALKMYILALVLSAIWLCHIHLFPKSFNRNIARRLEKNPRSVDSPLPMPVSAHINTVRSHKSLYLVQEDRSFANLLINAGISLISVLLIFTYYYKII</sequence>
<dbReference type="PANTHER" id="PTHR13315">
    <property type="entry name" value="METALLO PHOSPHOESTERASE RELATED"/>
    <property type="match status" value="1"/>
</dbReference>
<name>A0A7G3ZEG9_9SACH</name>
<dbReference type="InterPro" id="IPR029052">
    <property type="entry name" value="Metallo-depent_PP-like"/>
</dbReference>
<dbReference type="GO" id="GO:0016020">
    <property type="term" value="C:membrane"/>
    <property type="evidence" value="ECO:0007669"/>
    <property type="project" value="UniProtKB-SubCell"/>
</dbReference>
<feature type="transmembrane region" description="Helical" evidence="6">
    <location>
        <begin position="453"/>
        <end position="475"/>
    </location>
</feature>
<evidence type="ECO:0000259" key="7">
    <source>
        <dbReference type="Pfam" id="PF00149"/>
    </source>
</evidence>
<gene>
    <name evidence="8" type="ORF">HG536_0C00720</name>
</gene>
<dbReference type="InterPro" id="IPR033308">
    <property type="entry name" value="PGAP5/Cdc1/Ted1"/>
</dbReference>
<evidence type="ECO:0000313" key="8">
    <source>
        <dbReference type="EMBL" id="QLL31905.1"/>
    </source>
</evidence>
<keyword evidence="3 6" id="KW-1133">Transmembrane helix</keyword>
<organism evidence="8 9">
    <name type="scientific">Torulaspora globosa</name>
    <dbReference type="NCBI Taxonomy" id="48254"/>
    <lineage>
        <taxon>Eukaryota</taxon>
        <taxon>Fungi</taxon>
        <taxon>Dikarya</taxon>
        <taxon>Ascomycota</taxon>
        <taxon>Saccharomycotina</taxon>
        <taxon>Saccharomycetes</taxon>
        <taxon>Saccharomycetales</taxon>
        <taxon>Saccharomycetaceae</taxon>
        <taxon>Torulaspora</taxon>
    </lineage>
</organism>
<keyword evidence="2 6" id="KW-0812">Transmembrane</keyword>
<dbReference type="Pfam" id="PF00149">
    <property type="entry name" value="Metallophos"/>
    <property type="match status" value="1"/>
</dbReference>
<evidence type="ECO:0000256" key="6">
    <source>
        <dbReference type="SAM" id="Phobius"/>
    </source>
</evidence>
<feature type="domain" description="Calcineurin-like phosphoesterase" evidence="7">
    <location>
        <begin position="125"/>
        <end position="316"/>
    </location>
</feature>
<accession>A0A7G3ZEG9</accession>
<dbReference type="FunFam" id="3.60.21.10:FF:000093">
    <property type="entry name" value="Cell division cycle-related protein"/>
    <property type="match status" value="1"/>
</dbReference>